<evidence type="ECO:0000256" key="3">
    <source>
        <dbReference type="ARBA" id="ARBA00023163"/>
    </source>
</evidence>
<accession>A0ABR9ED87</accession>
<dbReference type="InterPro" id="IPR018062">
    <property type="entry name" value="HTH_AraC-typ_CS"/>
</dbReference>
<dbReference type="InterPro" id="IPR009057">
    <property type="entry name" value="Homeodomain-like_sf"/>
</dbReference>
<protein>
    <recommendedName>
        <fullName evidence="4">HTH araC/xylS-type domain-containing protein</fullName>
    </recommendedName>
</protein>
<dbReference type="SUPFAM" id="SSF46689">
    <property type="entry name" value="Homeodomain-like"/>
    <property type="match status" value="2"/>
</dbReference>
<evidence type="ECO:0000256" key="1">
    <source>
        <dbReference type="ARBA" id="ARBA00023015"/>
    </source>
</evidence>
<organism evidence="5 6">
    <name type="scientific">Pseudoalteromonas aurantia 208</name>
    <dbReference type="NCBI Taxonomy" id="1314867"/>
    <lineage>
        <taxon>Bacteria</taxon>
        <taxon>Pseudomonadati</taxon>
        <taxon>Pseudomonadota</taxon>
        <taxon>Gammaproteobacteria</taxon>
        <taxon>Alteromonadales</taxon>
        <taxon>Pseudoalteromonadaceae</taxon>
        <taxon>Pseudoalteromonas</taxon>
    </lineage>
</organism>
<reference evidence="5 6" key="1">
    <citation type="submission" date="2015-03" db="EMBL/GenBank/DDBJ databases">
        <title>Genome sequence of Pseudoalteromonas aurantia.</title>
        <authorList>
            <person name="Xie B.-B."/>
            <person name="Rong J.-C."/>
            <person name="Qin Q.-L."/>
            <person name="Zhang Y.-Z."/>
        </authorList>
    </citation>
    <scope>NUCLEOTIDE SEQUENCE [LARGE SCALE GENOMIC DNA]</scope>
    <source>
        <strain evidence="5 6">208</strain>
    </source>
</reference>
<dbReference type="InterPro" id="IPR018060">
    <property type="entry name" value="HTH_AraC"/>
</dbReference>
<dbReference type="InterPro" id="IPR011051">
    <property type="entry name" value="RmlC_Cupin_sf"/>
</dbReference>
<gene>
    <name evidence="5" type="ORF">PAUR_a2695</name>
</gene>
<name>A0ABR9ED87_9GAMM</name>
<dbReference type="Pfam" id="PF12833">
    <property type="entry name" value="HTH_18"/>
    <property type="match status" value="1"/>
</dbReference>
<comment type="caution">
    <text evidence="5">The sequence shown here is derived from an EMBL/GenBank/DDBJ whole genome shotgun (WGS) entry which is preliminary data.</text>
</comment>
<sequence>MKHGHIFSAIMKNQLSIRSYSTKPARHSHHFNQLVLPIRGVINICVGDFNGKVAPSECVVVKANEVHMFTAQTEARFVVVDMENLPPNILSSHCIVFMINASLRSYLTFIENQLENKVNVQLEQAMFDMFGLLLAEQPLLPKVDTRLGMAISVIEQNIDEQLSIKCLAESACLSETQFKKLFKQQMGMTVMTFITKRRMEKAEALLTHTDYPLQIIGEKVGYKALSAFSRKFSQYFGLSPTRFKK</sequence>
<dbReference type="Gene3D" id="2.60.120.10">
    <property type="entry name" value="Jelly Rolls"/>
    <property type="match status" value="1"/>
</dbReference>
<keyword evidence="3" id="KW-0804">Transcription</keyword>
<dbReference type="SUPFAM" id="SSF51182">
    <property type="entry name" value="RmlC-like cupins"/>
    <property type="match status" value="1"/>
</dbReference>
<dbReference type="PANTHER" id="PTHR43280:SF28">
    <property type="entry name" value="HTH-TYPE TRANSCRIPTIONAL ACTIVATOR RHAS"/>
    <property type="match status" value="1"/>
</dbReference>
<keyword evidence="1" id="KW-0805">Transcription regulation</keyword>
<evidence type="ECO:0000313" key="6">
    <source>
        <dbReference type="Proteomes" id="UP000615755"/>
    </source>
</evidence>
<dbReference type="EMBL" id="AQGV01000012">
    <property type="protein sequence ID" value="MBE0368955.1"/>
    <property type="molecule type" value="Genomic_DNA"/>
</dbReference>
<dbReference type="PANTHER" id="PTHR43280">
    <property type="entry name" value="ARAC-FAMILY TRANSCRIPTIONAL REGULATOR"/>
    <property type="match status" value="1"/>
</dbReference>
<evidence type="ECO:0000259" key="4">
    <source>
        <dbReference type="PROSITE" id="PS01124"/>
    </source>
</evidence>
<evidence type="ECO:0000256" key="2">
    <source>
        <dbReference type="ARBA" id="ARBA00023125"/>
    </source>
</evidence>
<dbReference type="PROSITE" id="PS01124">
    <property type="entry name" value="HTH_ARAC_FAMILY_2"/>
    <property type="match status" value="1"/>
</dbReference>
<dbReference type="InterPro" id="IPR014710">
    <property type="entry name" value="RmlC-like_jellyroll"/>
</dbReference>
<evidence type="ECO:0000313" key="5">
    <source>
        <dbReference type="EMBL" id="MBE0368955.1"/>
    </source>
</evidence>
<proteinExistence type="predicted"/>
<dbReference type="Gene3D" id="1.10.10.60">
    <property type="entry name" value="Homeodomain-like"/>
    <property type="match status" value="2"/>
</dbReference>
<keyword evidence="2" id="KW-0238">DNA-binding</keyword>
<dbReference type="Proteomes" id="UP000615755">
    <property type="component" value="Unassembled WGS sequence"/>
</dbReference>
<dbReference type="SMART" id="SM00342">
    <property type="entry name" value="HTH_ARAC"/>
    <property type="match status" value="1"/>
</dbReference>
<dbReference type="PROSITE" id="PS00041">
    <property type="entry name" value="HTH_ARAC_FAMILY_1"/>
    <property type="match status" value="1"/>
</dbReference>
<keyword evidence="6" id="KW-1185">Reference proteome</keyword>
<feature type="domain" description="HTH araC/xylS-type" evidence="4">
    <location>
        <begin position="148"/>
        <end position="245"/>
    </location>
</feature>